<sequence>MKKRLTILGMILLMFLFSTSLGFGKSVGQTIVAWFYDIKVNVDGRALTFSSSPFIYNDRTYVPVEDIADSLGFDRKWNDKTKTMTLTSSNSGVTLSTLKYDLDRKNKEINDLKYQLQLKELELSMYREGTSSSDNLSSSSALDRVEEILEEDYDRYHDDDVDMEFEYRLTQSSDGDIRVRMDVDFYRSSKNWKDRDRADFREFILEICEEIEKQFNKNITVYIYDKESARVATYEYDKDRNKIVDYTEH</sequence>
<protein>
    <recommendedName>
        <fullName evidence="1">Copper amine oxidase-like N-terminal domain-containing protein</fullName>
    </recommendedName>
</protein>
<evidence type="ECO:0000313" key="2">
    <source>
        <dbReference type="EMBL" id="MBB6215591.1"/>
    </source>
</evidence>
<dbReference type="Proteomes" id="UP000579281">
    <property type="component" value="Unassembled WGS sequence"/>
</dbReference>
<comment type="caution">
    <text evidence="2">The sequence shown here is derived from an EMBL/GenBank/DDBJ whole genome shotgun (WGS) entry which is preliminary data.</text>
</comment>
<dbReference type="InterPro" id="IPR012854">
    <property type="entry name" value="Cu_amine_oxidase-like_N"/>
</dbReference>
<evidence type="ECO:0000313" key="3">
    <source>
        <dbReference type="Proteomes" id="UP000579281"/>
    </source>
</evidence>
<dbReference type="AlphaFoldDB" id="A0A841KQH5"/>
<reference evidence="2 3" key="1">
    <citation type="submission" date="2020-08" db="EMBL/GenBank/DDBJ databases">
        <title>Genomic Encyclopedia of Type Strains, Phase IV (KMG-IV): sequencing the most valuable type-strain genomes for metagenomic binning, comparative biology and taxonomic classification.</title>
        <authorList>
            <person name="Goeker M."/>
        </authorList>
    </citation>
    <scope>NUCLEOTIDE SEQUENCE [LARGE SCALE GENOMIC DNA]</scope>
    <source>
        <strain evidence="2 3">DSM 103526</strain>
    </source>
</reference>
<dbReference type="EMBL" id="JACHEN010000008">
    <property type="protein sequence ID" value="MBB6215591.1"/>
    <property type="molecule type" value="Genomic_DNA"/>
</dbReference>
<dbReference type="RefSeq" id="WP_184310005.1">
    <property type="nucleotide sequence ID" value="NZ_JACHEN010000008.1"/>
</dbReference>
<evidence type="ECO:0000259" key="1">
    <source>
        <dbReference type="Pfam" id="PF07833"/>
    </source>
</evidence>
<feature type="domain" description="Copper amine oxidase-like N-terminal" evidence="1">
    <location>
        <begin position="42"/>
        <end position="107"/>
    </location>
</feature>
<name>A0A841KQH5_9FIRM</name>
<gene>
    <name evidence="2" type="ORF">HNQ80_001680</name>
</gene>
<proteinExistence type="predicted"/>
<organism evidence="2 3">
    <name type="scientific">Anaerosolibacter carboniphilus</name>
    <dbReference type="NCBI Taxonomy" id="1417629"/>
    <lineage>
        <taxon>Bacteria</taxon>
        <taxon>Bacillati</taxon>
        <taxon>Bacillota</taxon>
        <taxon>Clostridia</taxon>
        <taxon>Peptostreptococcales</taxon>
        <taxon>Thermotaleaceae</taxon>
        <taxon>Anaerosolibacter</taxon>
    </lineage>
</organism>
<keyword evidence="3" id="KW-1185">Reference proteome</keyword>
<dbReference type="Pfam" id="PF07833">
    <property type="entry name" value="Cu_amine_oxidN1"/>
    <property type="match status" value="1"/>
</dbReference>
<dbReference type="SUPFAM" id="SSF55383">
    <property type="entry name" value="Copper amine oxidase, domain N"/>
    <property type="match status" value="1"/>
</dbReference>
<dbReference type="InterPro" id="IPR036582">
    <property type="entry name" value="Mao_N_sf"/>
</dbReference>
<accession>A0A841KQH5</accession>